<sequence length="133" mass="14945">MMRWQGTTLVDAPTPASVTDGVLEFGRHRLRFVSEDPTDVRAVDPEGRAFRLRATGLTVARYEAQCDTRTYTARRTSGKRREIARADGTIAATTHGRPDGSLDVTPRGELTLDLVFISWALTYVDTPTRRMRY</sequence>
<evidence type="ECO:0000313" key="2">
    <source>
        <dbReference type="EMBL" id="SDR81600.1"/>
    </source>
</evidence>
<protein>
    <submittedName>
        <fullName evidence="2">Uncharacterized protein</fullName>
    </submittedName>
</protein>
<accession>A0A1H1M4J5</accession>
<proteinExistence type="predicted"/>
<dbReference type="AlphaFoldDB" id="A0A1H1M4J5"/>
<evidence type="ECO:0000313" key="3">
    <source>
        <dbReference type="Proteomes" id="UP000182237"/>
    </source>
</evidence>
<keyword evidence="3" id="KW-1185">Reference proteome</keyword>
<gene>
    <name evidence="2" type="ORF">SAMN04488539_0431</name>
</gene>
<name>A0A1H1M4J5_9CORY</name>
<feature type="region of interest" description="Disordered" evidence="1">
    <location>
        <begin position="73"/>
        <end position="102"/>
    </location>
</feature>
<dbReference type="RefSeq" id="WP_019193209.1">
    <property type="nucleotide sequence ID" value="NZ_LT629765.1"/>
</dbReference>
<reference evidence="2 3" key="1">
    <citation type="submission" date="2016-10" db="EMBL/GenBank/DDBJ databases">
        <authorList>
            <person name="de Groot N.N."/>
        </authorList>
    </citation>
    <scope>NUCLEOTIDE SEQUENCE [LARGE SCALE GENOMIC DNA]</scope>
    <source>
        <strain evidence="2 3">DSM 45434</strain>
    </source>
</reference>
<evidence type="ECO:0000256" key="1">
    <source>
        <dbReference type="SAM" id="MobiDB-lite"/>
    </source>
</evidence>
<dbReference type="STRING" id="1203190.GCA_000312345_00342"/>
<dbReference type="EMBL" id="LT629765">
    <property type="protein sequence ID" value="SDR81600.1"/>
    <property type="molecule type" value="Genomic_DNA"/>
</dbReference>
<dbReference type="Proteomes" id="UP000182237">
    <property type="component" value="Chromosome I"/>
</dbReference>
<organism evidence="2 3">
    <name type="scientific">Corynebacterium timonense</name>
    <dbReference type="NCBI Taxonomy" id="441500"/>
    <lineage>
        <taxon>Bacteria</taxon>
        <taxon>Bacillati</taxon>
        <taxon>Actinomycetota</taxon>
        <taxon>Actinomycetes</taxon>
        <taxon>Mycobacteriales</taxon>
        <taxon>Corynebacteriaceae</taxon>
        <taxon>Corynebacterium</taxon>
    </lineage>
</organism>